<evidence type="ECO:0000259" key="9">
    <source>
        <dbReference type="Pfam" id="PF12704"/>
    </source>
</evidence>
<dbReference type="Proteomes" id="UP000256561">
    <property type="component" value="Unassembled WGS sequence"/>
</dbReference>
<evidence type="ECO:0000256" key="7">
    <source>
        <dbReference type="SAM" id="Phobius"/>
    </source>
</evidence>
<comment type="caution">
    <text evidence="10">The sequence shown here is derived from an EMBL/GenBank/DDBJ whole genome shotgun (WGS) entry which is preliminary data.</text>
</comment>
<proteinExistence type="inferred from homology"/>
<dbReference type="GO" id="GO:0022857">
    <property type="term" value="F:transmembrane transporter activity"/>
    <property type="evidence" value="ECO:0007669"/>
    <property type="project" value="TreeGrafter"/>
</dbReference>
<keyword evidence="4 7" id="KW-1133">Transmembrane helix</keyword>
<evidence type="ECO:0000313" key="10">
    <source>
        <dbReference type="EMBL" id="RDV28925.1"/>
    </source>
</evidence>
<evidence type="ECO:0000256" key="5">
    <source>
        <dbReference type="ARBA" id="ARBA00023136"/>
    </source>
</evidence>
<evidence type="ECO:0000259" key="8">
    <source>
        <dbReference type="Pfam" id="PF02687"/>
    </source>
</evidence>
<protein>
    <submittedName>
        <fullName evidence="10">ABC transporter permease</fullName>
    </submittedName>
</protein>
<dbReference type="InterPro" id="IPR003838">
    <property type="entry name" value="ABC3_permease_C"/>
</dbReference>
<dbReference type="Pfam" id="PF02687">
    <property type="entry name" value="FtsX"/>
    <property type="match status" value="1"/>
</dbReference>
<feature type="transmembrane region" description="Helical" evidence="7">
    <location>
        <begin position="320"/>
        <end position="348"/>
    </location>
</feature>
<evidence type="ECO:0000313" key="11">
    <source>
        <dbReference type="Proteomes" id="UP000256561"/>
    </source>
</evidence>
<organism evidence="10 11">
    <name type="scientific">Alteromonas aestuariivivens</name>
    <dbReference type="NCBI Taxonomy" id="1938339"/>
    <lineage>
        <taxon>Bacteria</taxon>
        <taxon>Pseudomonadati</taxon>
        <taxon>Pseudomonadota</taxon>
        <taxon>Gammaproteobacteria</taxon>
        <taxon>Alteromonadales</taxon>
        <taxon>Alteromonadaceae</taxon>
        <taxon>Alteromonas/Salinimonas group</taxon>
        <taxon>Alteromonas</taxon>
    </lineage>
</organism>
<comment type="subcellular location">
    <subcellularLocation>
        <location evidence="1">Cell membrane</location>
        <topology evidence="1">Multi-pass membrane protein</topology>
    </subcellularLocation>
</comment>
<keyword evidence="3 7" id="KW-0812">Transmembrane</keyword>
<evidence type="ECO:0000256" key="2">
    <source>
        <dbReference type="ARBA" id="ARBA00022475"/>
    </source>
</evidence>
<feature type="transmembrane region" description="Helical" evidence="7">
    <location>
        <begin position="270"/>
        <end position="299"/>
    </location>
</feature>
<sequence>MKIRDLISFNSQLFARHRWRTGVLTFCIALGVLAVVVLVSLGESARRYVEQEFAMLGSNLLIVLPGKKQTSGGAIPFYGSTNRDLTLEDARRIAELPEVVRVAPIIAGSARASRQSLSRDAMVIGSTNDFVHARKLQFGSGTGLPADADRVYRQDAILGARLAQELFARQNPLGEMITLDGYRFRVVGVLADQGESLGLDLSNIILIPVKASEAVFNTQALFRLLIDISSVTDEQAVIDRIYALIKKRHQGEEDITIITQQAVMSAFNNIMYTLTGVVGLLAAISLLVAGILIMNLSLVSVQQRRQEIGLLKAIGASRRLITRLFVTESLMLVIAASVIGLALAQFLISTLALLVPAVPIYAPLWAHGAAFLVAVMTSMTFSYLPARQAANVAPIEVLQG</sequence>
<feature type="domain" description="ABC3 transporter permease C-terminal" evidence="8">
    <location>
        <begin position="280"/>
        <end position="392"/>
    </location>
</feature>
<accession>A0A3D8MDK5</accession>
<dbReference type="RefSeq" id="WP_115591216.1">
    <property type="nucleotide sequence ID" value="NZ_QRHA01000001.1"/>
</dbReference>
<dbReference type="GO" id="GO:0005886">
    <property type="term" value="C:plasma membrane"/>
    <property type="evidence" value="ECO:0007669"/>
    <property type="project" value="UniProtKB-SubCell"/>
</dbReference>
<feature type="transmembrane region" description="Helical" evidence="7">
    <location>
        <begin position="21"/>
        <end position="41"/>
    </location>
</feature>
<reference evidence="11" key="1">
    <citation type="submission" date="2018-08" db="EMBL/GenBank/DDBJ databases">
        <authorList>
            <person name="Zhang J."/>
            <person name="Du Z.-J."/>
        </authorList>
    </citation>
    <scope>NUCLEOTIDE SEQUENCE [LARGE SCALE GENOMIC DNA]</scope>
    <source>
        <strain evidence="11">KCTC 52655</strain>
    </source>
</reference>
<feature type="transmembrane region" description="Helical" evidence="7">
    <location>
        <begin position="360"/>
        <end position="384"/>
    </location>
</feature>
<evidence type="ECO:0000256" key="6">
    <source>
        <dbReference type="ARBA" id="ARBA00038076"/>
    </source>
</evidence>
<keyword evidence="5 7" id="KW-0472">Membrane</keyword>
<gene>
    <name evidence="10" type="ORF">DXV75_00185</name>
</gene>
<dbReference type="OrthoDB" id="9770036at2"/>
<evidence type="ECO:0000256" key="3">
    <source>
        <dbReference type="ARBA" id="ARBA00022692"/>
    </source>
</evidence>
<keyword evidence="2" id="KW-1003">Cell membrane</keyword>
<keyword evidence="11" id="KW-1185">Reference proteome</keyword>
<evidence type="ECO:0000256" key="1">
    <source>
        <dbReference type="ARBA" id="ARBA00004651"/>
    </source>
</evidence>
<dbReference type="InterPro" id="IPR050250">
    <property type="entry name" value="Macrolide_Exporter_MacB"/>
</dbReference>
<evidence type="ECO:0000256" key="4">
    <source>
        <dbReference type="ARBA" id="ARBA00022989"/>
    </source>
</evidence>
<dbReference type="PANTHER" id="PTHR30572:SF4">
    <property type="entry name" value="ABC TRANSPORTER PERMEASE YTRF"/>
    <property type="match status" value="1"/>
</dbReference>
<dbReference type="AlphaFoldDB" id="A0A3D8MDK5"/>
<dbReference type="EMBL" id="QRHA01000001">
    <property type="protein sequence ID" value="RDV28925.1"/>
    <property type="molecule type" value="Genomic_DNA"/>
</dbReference>
<dbReference type="Pfam" id="PF12704">
    <property type="entry name" value="MacB_PCD"/>
    <property type="match status" value="1"/>
</dbReference>
<dbReference type="InterPro" id="IPR025857">
    <property type="entry name" value="MacB_PCD"/>
</dbReference>
<comment type="similarity">
    <text evidence="6">Belongs to the ABC-4 integral membrane protein family.</text>
</comment>
<dbReference type="PANTHER" id="PTHR30572">
    <property type="entry name" value="MEMBRANE COMPONENT OF TRANSPORTER-RELATED"/>
    <property type="match status" value="1"/>
</dbReference>
<name>A0A3D8MDK5_9ALTE</name>
<feature type="domain" description="MacB-like periplasmic core" evidence="9">
    <location>
        <begin position="24"/>
        <end position="241"/>
    </location>
</feature>